<sequence length="111" mass="12487">MSRWQTFLRLTQHAHRVNESLAVVCDETVTKTQVLSVMRKDGAVSKKGTEKEGEEESREEQELVSDAQPQPSTGESALSTLLEEVRARIGVEDVELRYDAYSKDTASSDYH</sequence>
<feature type="compositionally biased region" description="Acidic residues" evidence="1">
    <location>
        <begin position="52"/>
        <end position="63"/>
    </location>
</feature>
<feature type="region of interest" description="Disordered" evidence="1">
    <location>
        <begin position="39"/>
        <end position="79"/>
    </location>
</feature>
<organism evidence="3">
    <name type="scientific">Laccaria bicolor (strain S238N-H82 / ATCC MYA-4686)</name>
    <name type="common">Bicoloured deceiver</name>
    <name type="synonym">Laccaria laccata var. bicolor</name>
    <dbReference type="NCBI Taxonomy" id="486041"/>
    <lineage>
        <taxon>Eukaryota</taxon>
        <taxon>Fungi</taxon>
        <taxon>Dikarya</taxon>
        <taxon>Basidiomycota</taxon>
        <taxon>Agaricomycotina</taxon>
        <taxon>Agaricomycetes</taxon>
        <taxon>Agaricomycetidae</taxon>
        <taxon>Agaricales</taxon>
        <taxon>Agaricineae</taxon>
        <taxon>Hydnangiaceae</taxon>
        <taxon>Laccaria</taxon>
    </lineage>
</organism>
<dbReference type="GeneID" id="6079471"/>
<dbReference type="InParanoid" id="B0DIX4"/>
<feature type="compositionally biased region" description="Polar residues" evidence="1">
    <location>
        <begin position="67"/>
        <end position="79"/>
    </location>
</feature>
<dbReference type="KEGG" id="lbc:LACBIDRAFT_329702"/>
<proteinExistence type="predicted"/>
<evidence type="ECO:0000256" key="1">
    <source>
        <dbReference type="SAM" id="MobiDB-lite"/>
    </source>
</evidence>
<protein>
    <submittedName>
        <fullName evidence="2">Predicted protein</fullName>
    </submittedName>
</protein>
<evidence type="ECO:0000313" key="2">
    <source>
        <dbReference type="EMBL" id="EDR05307.1"/>
    </source>
</evidence>
<dbReference type="RefSeq" id="XP_001883865.1">
    <property type="nucleotide sequence ID" value="XM_001883830.1"/>
</dbReference>
<dbReference type="HOGENOM" id="CLU_2158864_0_0_1"/>
<accession>B0DIX4</accession>
<reference evidence="2 3" key="1">
    <citation type="journal article" date="2008" name="Nature">
        <title>The genome of Laccaria bicolor provides insights into mycorrhizal symbiosis.</title>
        <authorList>
            <person name="Martin F."/>
            <person name="Aerts A."/>
            <person name="Ahren D."/>
            <person name="Brun A."/>
            <person name="Danchin E.G.J."/>
            <person name="Duchaussoy F."/>
            <person name="Gibon J."/>
            <person name="Kohler A."/>
            <person name="Lindquist E."/>
            <person name="Pereda V."/>
            <person name="Salamov A."/>
            <person name="Shapiro H.J."/>
            <person name="Wuyts J."/>
            <person name="Blaudez D."/>
            <person name="Buee M."/>
            <person name="Brokstein P."/>
            <person name="Canbaeck B."/>
            <person name="Cohen D."/>
            <person name="Courty P.E."/>
            <person name="Coutinho P.M."/>
            <person name="Delaruelle C."/>
            <person name="Detter J.C."/>
            <person name="Deveau A."/>
            <person name="DiFazio S."/>
            <person name="Duplessis S."/>
            <person name="Fraissinet-Tachet L."/>
            <person name="Lucic E."/>
            <person name="Frey-Klett P."/>
            <person name="Fourrey C."/>
            <person name="Feussner I."/>
            <person name="Gay G."/>
            <person name="Grimwood J."/>
            <person name="Hoegger P.J."/>
            <person name="Jain P."/>
            <person name="Kilaru S."/>
            <person name="Labbe J."/>
            <person name="Lin Y.C."/>
            <person name="Legue V."/>
            <person name="Le Tacon F."/>
            <person name="Marmeisse R."/>
            <person name="Melayah D."/>
            <person name="Montanini B."/>
            <person name="Muratet M."/>
            <person name="Nehls U."/>
            <person name="Niculita-Hirzel H."/>
            <person name="Oudot-Le Secq M.P."/>
            <person name="Peter M."/>
            <person name="Quesneville H."/>
            <person name="Rajashekar B."/>
            <person name="Reich M."/>
            <person name="Rouhier N."/>
            <person name="Schmutz J."/>
            <person name="Yin T."/>
            <person name="Chalot M."/>
            <person name="Henrissat B."/>
            <person name="Kuees U."/>
            <person name="Lucas S."/>
            <person name="Van de Peer Y."/>
            <person name="Podila G.K."/>
            <person name="Polle A."/>
            <person name="Pukkila P.J."/>
            <person name="Richardson P.M."/>
            <person name="Rouze P."/>
            <person name="Sanders I.R."/>
            <person name="Stajich J.E."/>
            <person name="Tunlid A."/>
            <person name="Tuskan G."/>
            <person name="Grigoriev I.V."/>
        </authorList>
    </citation>
    <scope>NUCLEOTIDE SEQUENCE [LARGE SCALE GENOMIC DNA]</scope>
    <source>
        <strain evidence="3">S238N-H82 / ATCC MYA-4686</strain>
    </source>
</reference>
<gene>
    <name evidence="2" type="ORF">LACBIDRAFT_329702</name>
</gene>
<dbReference type="EMBL" id="DS547113">
    <property type="protein sequence ID" value="EDR05307.1"/>
    <property type="molecule type" value="Genomic_DNA"/>
</dbReference>
<dbReference type="AlphaFoldDB" id="B0DIX4"/>
<feature type="compositionally biased region" description="Basic and acidic residues" evidence="1">
    <location>
        <begin position="39"/>
        <end position="51"/>
    </location>
</feature>
<dbReference type="Proteomes" id="UP000001194">
    <property type="component" value="Unassembled WGS sequence"/>
</dbReference>
<name>B0DIX4_LACBS</name>
<keyword evidence="3" id="KW-1185">Reference proteome</keyword>
<evidence type="ECO:0000313" key="3">
    <source>
        <dbReference type="Proteomes" id="UP000001194"/>
    </source>
</evidence>